<organism evidence="2 3">
    <name type="scientific">Rhynchospora breviuscula</name>
    <dbReference type="NCBI Taxonomy" id="2022672"/>
    <lineage>
        <taxon>Eukaryota</taxon>
        <taxon>Viridiplantae</taxon>
        <taxon>Streptophyta</taxon>
        <taxon>Embryophyta</taxon>
        <taxon>Tracheophyta</taxon>
        <taxon>Spermatophyta</taxon>
        <taxon>Magnoliopsida</taxon>
        <taxon>Liliopsida</taxon>
        <taxon>Poales</taxon>
        <taxon>Cyperaceae</taxon>
        <taxon>Cyperoideae</taxon>
        <taxon>Rhynchosporeae</taxon>
        <taxon>Rhynchospora</taxon>
    </lineage>
</organism>
<evidence type="ECO:0000259" key="1">
    <source>
        <dbReference type="PROSITE" id="PS50181"/>
    </source>
</evidence>
<reference evidence="2" key="1">
    <citation type="journal article" date="2022" name="Cell">
        <title>Repeat-based holocentromeres influence genome architecture and karyotype evolution.</title>
        <authorList>
            <person name="Hofstatter P.G."/>
            <person name="Thangavel G."/>
            <person name="Lux T."/>
            <person name="Neumann P."/>
            <person name="Vondrak T."/>
            <person name="Novak P."/>
            <person name="Zhang M."/>
            <person name="Costa L."/>
            <person name="Castellani M."/>
            <person name="Scott A."/>
            <person name="Toegelov H."/>
            <person name="Fuchs J."/>
            <person name="Mata-Sucre Y."/>
            <person name="Dias Y."/>
            <person name="Vanzela A.L.L."/>
            <person name="Huettel B."/>
            <person name="Almeida C.C.S."/>
            <person name="Simkova H."/>
            <person name="Souza G."/>
            <person name="Pedrosa-Harand A."/>
            <person name="Macas J."/>
            <person name="Mayer K.F.X."/>
            <person name="Houben A."/>
            <person name="Marques A."/>
        </authorList>
    </citation>
    <scope>NUCLEOTIDE SEQUENCE</scope>
    <source>
        <strain evidence="2">RhyBre1mFocal</strain>
    </source>
</reference>
<dbReference type="AlphaFoldDB" id="A0A9Q0CR33"/>
<protein>
    <recommendedName>
        <fullName evidence="1">F-box domain-containing protein</fullName>
    </recommendedName>
</protein>
<sequence>MPRPKSIFPCGFGEQPWLIQTPGSDKETQTFINPLKGSVEERSIPEMDGQLCLSRFEEWLFLVDDLSDDCFLLNICSLEKIRLPPIEEPFASLGLCILTSAPTSPNCTVIFLGREENFLLFCQPCKCKIGWTKLHVEFNVVGASRMLSYNRKLYILLNDIVVIDLTSLSTNFVETTSMDKPKFWSFGIGFVEHLVESCGDIFFVRTRFPSLPKASCIVDFEIYQLDFANQNSWMRVEGIGDSAFFLDQHGGQSFCSHDPQFDQNCIYRVLSCYDGERIYKICLDDQTISFNLLPADAVQDECSFYWVLPVIPPIQKHAHLTSSETIAGREVCQNGCYLVKQHKNREVPISIAMPLAELPIDIMQTISEQLPLKDAGRLRAVCKPWAKQLPNPMKEERMWLMYCPKISGACQMYNPCKGKQFTLNINKLSSFDVPTRLLFSKEGWVLALKGYNFLFFLNPFTNDFHHLPRLEDDYSYKGVAFSCAPKNSLNCVVFAVSGPPRGDFMRIITWHYGKKKWFQMQFENEIPFHVANNNPVFFHGEFYCLSRRGNLGVFNPKNNTWRVLDQPPPIYSDAAPDIGTEYCYLMECNGQLISVFQAINMGNVCVFKLNRSMMAWTLLEDIGDLTLFLDYRTSIARTLPCKSYNNKLYLPRLHDDTNKATFYYCMKSRMHNPDIKSFRVPYNCVWLEPHLQ</sequence>
<dbReference type="PROSITE" id="PS50181">
    <property type="entry name" value="FBOX"/>
    <property type="match status" value="1"/>
</dbReference>
<dbReference type="InterPro" id="IPR005174">
    <property type="entry name" value="KIB1-4_b-propeller"/>
</dbReference>
<dbReference type="OrthoDB" id="679467at2759"/>
<dbReference type="Pfam" id="PF00646">
    <property type="entry name" value="F-box"/>
    <property type="match status" value="1"/>
</dbReference>
<dbReference type="InterPro" id="IPR036047">
    <property type="entry name" value="F-box-like_dom_sf"/>
</dbReference>
<dbReference type="PANTHER" id="PTHR33127">
    <property type="entry name" value="TRANSMEMBRANE PROTEIN"/>
    <property type="match status" value="1"/>
</dbReference>
<gene>
    <name evidence="2" type="ORF">LUZ63_007109</name>
</gene>
<accession>A0A9Q0CR33</accession>
<dbReference type="EMBL" id="JAMQYH010000002">
    <property type="protein sequence ID" value="KAJ1698597.1"/>
    <property type="molecule type" value="Genomic_DNA"/>
</dbReference>
<dbReference type="Proteomes" id="UP001151287">
    <property type="component" value="Unassembled WGS sequence"/>
</dbReference>
<dbReference type="InterPro" id="IPR001810">
    <property type="entry name" value="F-box_dom"/>
</dbReference>
<dbReference type="SUPFAM" id="SSF50965">
    <property type="entry name" value="Galactose oxidase, central domain"/>
    <property type="match status" value="1"/>
</dbReference>
<dbReference type="InterPro" id="IPR011043">
    <property type="entry name" value="Gal_Oxase/kelch_b-propeller"/>
</dbReference>
<dbReference type="SUPFAM" id="SSF81383">
    <property type="entry name" value="F-box domain"/>
    <property type="match status" value="1"/>
</dbReference>
<dbReference type="Pfam" id="PF03478">
    <property type="entry name" value="Beta-prop_KIB1-4"/>
    <property type="match status" value="2"/>
</dbReference>
<evidence type="ECO:0000313" key="3">
    <source>
        <dbReference type="Proteomes" id="UP001151287"/>
    </source>
</evidence>
<proteinExistence type="predicted"/>
<dbReference type="PANTHER" id="PTHR33127:SF97">
    <property type="entry name" value="OS08G0448300 PROTEIN"/>
    <property type="match status" value="1"/>
</dbReference>
<keyword evidence="3" id="KW-1185">Reference proteome</keyword>
<feature type="domain" description="F-box" evidence="1">
    <location>
        <begin position="352"/>
        <end position="402"/>
    </location>
</feature>
<name>A0A9Q0CR33_9POAL</name>
<evidence type="ECO:0000313" key="2">
    <source>
        <dbReference type="EMBL" id="KAJ1698597.1"/>
    </source>
</evidence>
<comment type="caution">
    <text evidence="2">The sequence shown here is derived from an EMBL/GenBank/DDBJ whole genome shotgun (WGS) entry which is preliminary data.</text>
</comment>